<comment type="caution">
    <text evidence="1">The sequence shown here is derived from an EMBL/GenBank/DDBJ whole genome shotgun (WGS) entry which is preliminary data.</text>
</comment>
<gene>
    <name evidence="1" type="primary">Acey_s0060.g3179</name>
    <name evidence="1" type="ORF">Y032_0060g3179</name>
</gene>
<dbReference type="EMBL" id="JARK01001396">
    <property type="protein sequence ID" value="EYC09543.1"/>
    <property type="molecule type" value="Genomic_DNA"/>
</dbReference>
<protein>
    <submittedName>
        <fullName evidence="1">Uncharacterized protein</fullName>
    </submittedName>
</protein>
<evidence type="ECO:0000313" key="1">
    <source>
        <dbReference type="EMBL" id="EYC09543.1"/>
    </source>
</evidence>
<accession>A0A016U4N7</accession>
<proteinExistence type="predicted"/>
<reference evidence="2" key="1">
    <citation type="journal article" date="2015" name="Nat. Genet.">
        <title>The genome and transcriptome of the zoonotic hookworm Ancylostoma ceylanicum identify infection-specific gene families.</title>
        <authorList>
            <person name="Schwarz E.M."/>
            <person name="Hu Y."/>
            <person name="Antoshechkin I."/>
            <person name="Miller M.M."/>
            <person name="Sternberg P.W."/>
            <person name="Aroian R.V."/>
        </authorList>
    </citation>
    <scope>NUCLEOTIDE SEQUENCE</scope>
    <source>
        <strain evidence="2">HY135</strain>
    </source>
</reference>
<keyword evidence="2" id="KW-1185">Reference proteome</keyword>
<evidence type="ECO:0000313" key="2">
    <source>
        <dbReference type="Proteomes" id="UP000024635"/>
    </source>
</evidence>
<dbReference type="Proteomes" id="UP000024635">
    <property type="component" value="Unassembled WGS sequence"/>
</dbReference>
<organism evidence="1 2">
    <name type="scientific">Ancylostoma ceylanicum</name>
    <dbReference type="NCBI Taxonomy" id="53326"/>
    <lineage>
        <taxon>Eukaryota</taxon>
        <taxon>Metazoa</taxon>
        <taxon>Ecdysozoa</taxon>
        <taxon>Nematoda</taxon>
        <taxon>Chromadorea</taxon>
        <taxon>Rhabditida</taxon>
        <taxon>Rhabditina</taxon>
        <taxon>Rhabditomorpha</taxon>
        <taxon>Strongyloidea</taxon>
        <taxon>Ancylostomatidae</taxon>
        <taxon>Ancylostomatinae</taxon>
        <taxon>Ancylostoma</taxon>
    </lineage>
</organism>
<name>A0A016U4N7_9BILA</name>
<sequence length="116" mass="13422">MHHLSISRKFDIFKYEKRSVDGVDCLICCKAYTALLSLFYFYLLHFQVIDWTEDVPKCNLGDWTSTYMDYVLNGRNPYISPRSSLPCMTHDDNGIDSARNGTTLLDVAEIREMLPT</sequence>
<dbReference type="AlphaFoldDB" id="A0A016U4N7"/>